<feature type="domain" description="NAD(P)-binding" evidence="1">
    <location>
        <begin position="10"/>
        <end position="150"/>
    </location>
</feature>
<dbReference type="EC" id="1.6.99.3" evidence="3"/>
<dbReference type="PANTHER" id="PTHR12126:SF11">
    <property type="entry name" value="NADH DEHYDROGENASE [UBIQUINONE] 1 ALPHA SUBCOMPLEX SUBUNIT 9, MITOCHONDRIAL"/>
    <property type="match status" value="1"/>
</dbReference>
<dbReference type="CDD" id="cd05271">
    <property type="entry name" value="NDUFA9_like_SDR_a"/>
    <property type="match status" value="1"/>
</dbReference>
<organism evidence="2 4">
    <name type="scientific">Oleiagrimonas soli</name>
    <dbReference type="NCBI Taxonomy" id="1543381"/>
    <lineage>
        <taxon>Bacteria</taxon>
        <taxon>Pseudomonadati</taxon>
        <taxon>Pseudomonadota</taxon>
        <taxon>Gammaproteobacteria</taxon>
        <taxon>Lysobacterales</taxon>
        <taxon>Rhodanobacteraceae</taxon>
        <taxon>Oleiagrimonas</taxon>
    </lineage>
</organism>
<evidence type="ECO:0000259" key="1">
    <source>
        <dbReference type="Pfam" id="PF13460"/>
    </source>
</evidence>
<comment type="caution">
    <text evidence="2">The sequence shown here is derived from an EMBL/GenBank/DDBJ whole genome shotgun (WGS) entry which is preliminary data.</text>
</comment>
<dbReference type="Pfam" id="PF13460">
    <property type="entry name" value="NAD_binding_10"/>
    <property type="match status" value="1"/>
</dbReference>
<dbReference type="RefSeq" id="WP_043099336.1">
    <property type="nucleotide sequence ID" value="NZ_JACHET010000001.1"/>
</dbReference>
<evidence type="ECO:0000313" key="5">
    <source>
        <dbReference type="Proteomes" id="UP000560000"/>
    </source>
</evidence>
<dbReference type="Proteomes" id="UP000029708">
    <property type="component" value="Unassembled WGS sequence"/>
</dbReference>
<dbReference type="STRING" id="1543381.LF63_0102200"/>
<reference evidence="3 5" key="2">
    <citation type="submission" date="2020-08" db="EMBL/GenBank/DDBJ databases">
        <title>Genomic Encyclopedia of Type Strains, Phase IV (KMG-IV): sequencing the most valuable type-strain genomes for metagenomic binning, comparative biology and taxonomic classification.</title>
        <authorList>
            <person name="Goeker M."/>
        </authorList>
    </citation>
    <scope>NUCLEOTIDE SEQUENCE [LARGE SCALE GENOMIC DNA]</scope>
    <source>
        <strain evidence="3 5">DSM 107085</strain>
    </source>
</reference>
<evidence type="ECO:0000313" key="2">
    <source>
        <dbReference type="EMBL" id="KGI78785.1"/>
    </source>
</evidence>
<dbReference type="InterPro" id="IPR051207">
    <property type="entry name" value="ComplexI_NDUFA9_subunit"/>
</dbReference>
<accession>A0A099D0H5</accession>
<dbReference type="PANTHER" id="PTHR12126">
    <property type="entry name" value="NADH-UBIQUINONE OXIDOREDUCTASE 39 KDA SUBUNIT-RELATED"/>
    <property type="match status" value="1"/>
</dbReference>
<dbReference type="EMBL" id="JROI01000007">
    <property type="protein sequence ID" value="KGI78785.1"/>
    <property type="molecule type" value="Genomic_DNA"/>
</dbReference>
<keyword evidence="4" id="KW-1185">Reference proteome</keyword>
<dbReference type="InterPro" id="IPR036291">
    <property type="entry name" value="NAD(P)-bd_dom_sf"/>
</dbReference>
<reference evidence="2 4" key="1">
    <citation type="submission" date="2014-09" db="EMBL/GenBank/DDBJ databases">
        <title>Xanthomonadaceae 3.5X direct submission.</title>
        <authorList>
            <person name="Fang T."/>
            <person name="Wang H."/>
        </authorList>
    </citation>
    <scope>NUCLEOTIDE SEQUENCE [LARGE SCALE GENOMIC DNA]</scope>
    <source>
        <strain evidence="2 4">3.5X</strain>
    </source>
</reference>
<dbReference type="AlphaFoldDB" id="A0A099D0H5"/>
<dbReference type="Proteomes" id="UP000560000">
    <property type="component" value="Unassembled WGS sequence"/>
</dbReference>
<dbReference type="Gene3D" id="3.40.50.720">
    <property type="entry name" value="NAD(P)-binding Rossmann-like Domain"/>
    <property type="match status" value="1"/>
</dbReference>
<sequence>MKTQTLVLLGATGFVGRYLVPRLAADGHRLILLSRNREQHRALAVLPHVQVRSADVHAREALVGHFRGADAVINLVGILNETHQQSFEQVHVALTRRVIEACQEAGVERLHQMSSLKAGQGLSNYLKSRGEAEAAVKASPLNWTIYQPSVIYGLGDGLISRFHALLRMAPVMPLARPEAQMAPIFAGDVSEAIARCVADGTASSRRTFELYGPQTYTLAQIVRMIRDAAGLRRAVLGLPDLLGRLQARMLGLLPGKPFTLDNFKSLRTASVGKRDGLQELGIVAHRFDALLPILVADAGRQRQLDHMRQQPR</sequence>
<dbReference type="InterPro" id="IPR016040">
    <property type="entry name" value="NAD(P)-bd_dom"/>
</dbReference>
<dbReference type="HOGENOM" id="CLU_007383_6_5_6"/>
<evidence type="ECO:0000313" key="3">
    <source>
        <dbReference type="EMBL" id="MBB6184446.1"/>
    </source>
</evidence>
<evidence type="ECO:0000313" key="4">
    <source>
        <dbReference type="Proteomes" id="UP000029708"/>
    </source>
</evidence>
<dbReference type="SUPFAM" id="SSF51735">
    <property type="entry name" value="NAD(P)-binding Rossmann-fold domains"/>
    <property type="match status" value="1"/>
</dbReference>
<dbReference type="EMBL" id="JACHET010000001">
    <property type="protein sequence ID" value="MBB6184446.1"/>
    <property type="molecule type" value="Genomic_DNA"/>
</dbReference>
<keyword evidence="3" id="KW-0560">Oxidoreductase</keyword>
<protein>
    <submittedName>
        <fullName evidence="2">Epimerase</fullName>
    </submittedName>
    <submittedName>
        <fullName evidence="3">NADH dehydrogenase</fullName>
        <ecNumber evidence="3">1.6.99.3</ecNumber>
    </submittedName>
</protein>
<dbReference type="OrthoDB" id="9776313at2"/>
<proteinExistence type="predicted"/>
<dbReference type="GO" id="GO:0016491">
    <property type="term" value="F:oxidoreductase activity"/>
    <property type="evidence" value="ECO:0007669"/>
    <property type="project" value="UniProtKB-KW"/>
</dbReference>
<dbReference type="GO" id="GO:0044877">
    <property type="term" value="F:protein-containing complex binding"/>
    <property type="evidence" value="ECO:0007669"/>
    <property type="project" value="TreeGrafter"/>
</dbReference>
<gene>
    <name evidence="3" type="ORF">HNQ86_001791</name>
    <name evidence="2" type="ORF">LF63_0102200</name>
</gene>
<name>A0A099D0H5_9GAMM</name>